<dbReference type="OrthoDB" id="2121618at2759"/>
<comment type="caution">
    <text evidence="2">The sequence shown here is derived from an EMBL/GenBank/DDBJ whole genome shotgun (WGS) entry which is preliminary data.</text>
</comment>
<reference evidence="2 3" key="1">
    <citation type="submission" date="2019-01" db="EMBL/GenBank/DDBJ databases">
        <title>A draft genome assembly of the solar-powered sea slug Elysia chlorotica.</title>
        <authorList>
            <person name="Cai H."/>
            <person name="Li Q."/>
            <person name="Fang X."/>
            <person name="Li J."/>
            <person name="Curtis N.E."/>
            <person name="Altenburger A."/>
            <person name="Shibata T."/>
            <person name="Feng M."/>
            <person name="Maeda T."/>
            <person name="Schwartz J.A."/>
            <person name="Shigenobu S."/>
            <person name="Lundholm N."/>
            <person name="Nishiyama T."/>
            <person name="Yang H."/>
            <person name="Hasebe M."/>
            <person name="Li S."/>
            <person name="Pierce S.K."/>
            <person name="Wang J."/>
        </authorList>
    </citation>
    <scope>NUCLEOTIDE SEQUENCE [LARGE SCALE GENOMIC DNA]</scope>
    <source>
        <strain evidence="2">EC2010</strain>
        <tissue evidence="2">Whole organism of an adult</tissue>
    </source>
</reference>
<feature type="compositionally biased region" description="Low complexity" evidence="1">
    <location>
        <begin position="15"/>
        <end position="38"/>
    </location>
</feature>
<feature type="region of interest" description="Disordered" evidence="1">
    <location>
        <begin position="12"/>
        <end position="39"/>
    </location>
</feature>
<dbReference type="AlphaFoldDB" id="A0A3S1A5R4"/>
<dbReference type="EMBL" id="RQTK01000242">
    <property type="protein sequence ID" value="RUS83453.1"/>
    <property type="molecule type" value="Genomic_DNA"/>
</dbReference>
<evidence type="ECO:0000313" key="3">
    <source>
        <dbReference type="Proteomes" id="UP000271974"/>
    </source>
</evidence>
<evidence type="ECO:0000256" key="1">
    <source>
        <dbReference type="SAM" id="MobiDB-lite"/>
    </source>
</evidence>
<accession>A0A3S1A5R4</accession>
<organism evidence="2 3">
    <name type="scientific">Elysia chlorotica</name>
    <name type="common">Eastern emerald elysia</name>
    <name type="synonym">Sea slug</name>
    <dbReference type="NCBI Taxonomy" id="188477"/>
    <lineage>
        <taxon>Eukaryota</taxon>
        <taxon>Metazoa</taxon>
        <taxon>Spiralia</taxon>
        <taxon>Lophotrochozoa</taxon>
        <taxon>Mollusca</taxon>
        <taxon>Gastropoda</taxon>
        <taxon>Heterobranchia</taxon>
        <taxon>Euthyneura</taxon>
        <taxon>Panpulmonata</taxon>
        <taxon>Sacoglossa</taxon>
        <taxon>Placobranchoidea</taxon>
        <taxon>Plakobranchidae</taxon>
        <taxon>Elysia</taxon>
    </lineage>
</organism>
<gene>
    <name evidence="2" type="ORF">EGW08_008769</name>
</gene>
<evidence type="ECO:0000313" key="2">
    <source>
        <dbReference type="EMBL" id="RUS83453.1"/>
    </source>
</evidence>
<protein>
    <submittedName>
        <fullName evidence="2">Uncharacterized protein</fullName>
    </submittedName>
</protein>
<keyword evidence="3" id="KW-1185">Reference proteome</keyword>
<dbReference type="PANTHER" id="PTHR35538:SF3">
    <property type="entry name" value="C-TYPE LECTIN DOMAIN-CONTAINING PROTEIN"/>
    <property type="match status" value="1"/>
</dbReference>
<name>A0A3S1A5R4_ELYCH</name>
<sequence>MNHYFWRQGLDGGTNSSSSNNDVVSDPSDNNNNMSSSDLFRRQQSELYNRLRPQPNFEMNLEEVEDALQQINNHLLTDKEFFFLYNILNLPRREKINFRLFSIIAALSEKVTQLDPVIRKLINNFNYNALDVKMEKCKVGR</sequence>
<dbReference type="PANTHER" id="PTHR35538">
    <property type="entry name" value="LIG_CHAN-GLU_BD DOMAIN-CONTAINING PROTEIN"/>
    <property type="match status" value="1"/>
</dbReference>
<dbReference type="Proteomes" id="UP000271974">
    <property type="component" value="Unassembled WGS sequence"/>
</dbReference>
<proteinExistence type="predicted"/>